<dbReference type="GO" id="GO:0030246">
    <property type="term" value="F:carbohydrate binding"/>
    <property type="evidence" value="ECO:0007669"/>
    <property type="project" value="InterPro"/>
</dbReference>
<dbReference type="STRING" id="1219360.GCA_001571305_00282"/>
<dbReference type="GeneID" id="67476117"/>
<dbReference type="InterPro" id="IPR027839">
    <property type="entry name" value="DUF4432"/>
</dbReference>
<dbReference type="KEGG" id="epe:CI789_04315"/>
<dbReference type="GO" id="GO:0003824">
    <property type="term" value="F:catalytic activity"/>
    <property type="evidence" value="ECO:0007669"/>
    <property type="project" value="InterPro"/>
</dbReference>
<dbReference type="EMBL" id="QGAC01000012">
    <property type="protein sequence ID" value="TKJ89293.1"/>
    <property type="molecule type" value="Genomic_DNA"/>
</dbReference>
<dbReference type="GO" id="GO:0005975">
    <property type="term" value="P:carbohydrate metabolic process"/>
    <property type="evidence" value="ECO:0007669"/>
    <property type="project" value="InterPro"/>
</dbReference>
<dbReference type="AlphaFoldDB" id="A0A357TZZ8"/>
<dbReference type="InterPro" id="IPR011013">
    <property type="entry name" value="Gal_mutarotase_sf_dom"/>
</dbReference>
<evidence type="ECO:0000313" key="4">
    <source>
        <dbReference type="Proteomes" id="UP000661012"/>
    </source>
</evidence>
<name>A0A357TZZ8_9GAMM</name>
<organism evidence="2 3">
    <name type="scientific">Erwinia persicina</name>
    <dbReference type="NCBI Taxonomy" id="55211"/>
    <lineage>
        <taxon>Bacteria</taxon>
        <taxon>Pseudomonadati</taxon>
        <taxon>Pseudomonadota</taxon>
        <taxon>Gammaproteobacteria</taxon>
        <taxon>Enterobacterales</taxon>
        <taxon>Erwiniaceae</taxon>
        <taxon>Erwinia</taxon>
    </lineage>
</organism>
<reference evidence="1 4" key="2">
    <citation type="journal article" date="2020" name="FEMS Microbiol. Ecol.">
        <title>Temporal dynamics of bacterial communities during seed development and maturation.</title>
        <authorList>
            <person name="Chesneau G."/>
            <person name="Torres-Cortes G."/>
            <person name="Briand M."/>
            <person name="Darrasse A."/>
            <person name="Preveaux A."/>
            <person name="Marais C."/>
            <person name="Jacques M.A."/>
            <person name="Shade A."/>
            <person name="Barret M."/>
        </authorList>
    </citation>
    <scope>NUCLEOTIDE SEQUENCE [LARGE SCALE GENOMIC DNA]</scope>
    <source>
        <strain evidence="1 4">CFBP13732</strain>
    </source>
</reference>
<dbReference type="OrthoDB" id="146552at2"/>
<evidence type="ECO:0000313" key="2">
    <source>
        <dbReference type="EMBL" id="TKJ89293.1"/>
    </source>
</evidence>
<dbReference type="SUPFAM" id="SSF74650">
    <property type="entry name" value="Galactose mutarotase-like"/>
    <property type="match status" value="1"/>
</dbReference>
<sequence>MSHTIITLKKSFFSSTPREIVRSGDCRAEIYRTTSGIEAVRLSNRRGHLVILPWYGQMIWQATFDGVDLTMQSAFKEPRPAADIVGTYGCFMYHSGLLRNGNPGPQDSHALHGEMPLAAMDSASIETGEDEHGPWMALAGEREYLMGFGDHYMARPRVVLRPAAATFELRMAVENLSADDMDLMYMCHANFAFVEGGEILQPTGFSSADMVVRTSVPALVRASDSYLAHLQTLQEDPSVTRTISARLGVDPELVFYLKNLKTAPDGRVHVMLRRPEGDAFSMCYHPEEFSHLVRWILANNRQKVCAFAMPATCGVEGYQAEKQRGNVRTLRGGESASFTLTLGYLNAQEAVLEAAMVQASR</sequence>
<dbReference type="EMBL" id="JACYNN010000002">
    <property type="protein sequence ID" value="MBD8105519.1"/>
    <property type="molecule type" value="Genomic_DNA"/>
</dbReference>
<dbReference type="InterPro" id="IPR014718">
    <property type="entry name" value="GH-type_carb-bd"/>
</dbReference>
<gene>
    <name evidence="2" type="ORF">EpCFBP13511_13375</name>
    <name evidence="1" type="ORF">IFT93_03675</name>
</gene>
<dbReference type="Gene3D" id="2.70.98.10">
    <property type="match status" value="1"/>
</dbReference>
<reference evidence="2 3" key="1">
    <citation type="journal article" date="2019" name="Sci. Rep.">
        <title>Differences in resource use lead to coexistence of seed-transmitted microbial populations.</title>
        <authorList>
            <person name="Torres-Cortes G."/>
            <person name="Garcia B.J."/>
            <person name="Compant S."/>
            <person name="Rezki S."/>
            <person name="Jones P."/>
            <person name="Preveaux A."/>
            <person name="Briand M."/>
            <person name="Roulet A."/>
            <person name="Bouchez O."/>
            <person name="Jacobson D."/>
            <person name="Barret M."/>
        </authorList>
    </citation>
    <scope>NUCLEOTIDE SEQUENCE [LARGE SCALE GENOMIC DNA]</scope>
    <source>
        <strain evidence="2 3">CFBP13511</strain>
    </source>
</reference>
<protein>
    <submittedName>
        <fullName evidence="1">Aldose 1-epimerase family protein</fullName>
    </submittedName>
    <submittedName>
        <fullName evidence="2">DUF4432 domain-containing protein</fullName>
    </submittedName>
</protein>
<proteinExistence type="predicted"/>
<keyword evidence="4" id="KW-1185">Reference proteome</keyword>
<dbReference type="Proteomes" id="UP000306393">
    <property type="component" value="Unassembled WGS sequence"/>
</dbReference>
<dbReference type="Proteomes" id="UP000661012">
    <property type="component" value="Unassembled WGS sequence"/>
</dbReference>
<comment type="caution">
    <text evidence="2">The sequence shown here is derived from an EMBL/GenBank/DDBJ whole genome shotgun (WGS) entry which is preliminary data.</text>
</comment>
<dbReference type="RefSeq" id="WP_118663778.1">
    <property type="nucleotide sequence ID" value="NZ_CP022725.1"/>
</dbReference>
<accession>A0A357TZZ8</accession>
<evidence type="ECO:0000313" key="3">
    <source>
        <dbReference type="Proteomes" id="UP000306393"/>
    </source>
</evidence>
<evidence type="ECO:0000313" key="1">
    <source>
        <dbReference type="EMBL" id="MBD8105519.1"/>
    </source>
</evidence>
<dbReference type="CDD" id="cd09269">
    <property type="entry name" value="deoxyribose_mutarotase"/>
    <property type="match status" value="1"/>
</dbReference>
<dbReference type="Pfam" id="PF14486">
    <property type="entry name" value="DUF4432"/>
    <property type="match status" value="1"/>
</dbReference>